<reference evidence="1" key="1">
    <citation type="submission" date="2020-11" db="EMBL/GenBank/DDBJ databases">
        <authorList>
            <person name="Whitehead M."/>
        </authorList>
    </citation>
    <scope>NUCLEOTIDE SEQUENCE</scope>
    <source>
        <strain evidence="1">EGII</strain>
    </source>
</reference>
<organism evidence="1 2">
    <name type="scientific">Ceratitis capitata</name>
    <name type="common">Mediterranean fruit fly</name>
    <name type="synonym">Tephritis capitata</name>
    <dbReference type="NCBI Taxonomy" id="7213"/>
    <lineage>
        <taxon>Eukaryota</taxon>
        <taxon>Metazoa</taxon>
        <taxon>Ecdysozoa</taxon>
        <taxon>Arthropoda</taxon>
        <taxon>Hexapoda</taxon>
        <taxon>Insecta</taxon>
        <taxon>Pterygota</taxon>
        <taxon>Neoptera</taxon>
        <taxon>Endopterygota</taxon>
        <taxon>Diptera</taxon>
        <taxon>Brachycera</taxon>
        <taxon>Muscomorpha</taxon>
        <taxon>Tephritoidea</taxon>
        <taxon>Tephritidae</taxon>
        <taxon>Ceratitis</taxon>
        <taxon>Ceratitis</taxon>
    </lineage>
</organism>
<name>A0A811U4M3_CERCA</name>
<comment type="caution">
    <text evidence="1">The sequence shown here is derived from an EMBL/GenBank/DDBJ whole genome shotgun (WGS) entry which is preliminary data.</text>
</comment>
<proteinExistence type="predicted"/>
<sequence>MAWLAHQLHATTLRSVQQASEALAEWWVPLAHGERSLAGKPIGMNKCGKVGTRNTDICRLTAIAGSASGPTIAPRSTSTAVATFYGIFKYHVLMEN</sequence>
<protein>
    <submittedName>
        <fullName evidence="1">(Mediterranean fruit fly) hypothetical protein</fullName>
    </submittedName>
</protein>
<dbReference type="EMBL" id="CAJHJT010000001">
    <property type="protein sequence ID" value="CAD6993839.1"/>
    <property type="molecule type" value="Genomic_DNA"/>
</dbReference>
<gene>
    <name evidence="1" type="ORF">CCAP1982_LOCUS2635</name>
</gene>
<dbReference type="AlphaFoldDB" id="A0A811U4M3"/>
<evidence type="ECO:0000313" key="1">
    <source>
        <dbReference type="EMBL" id="CAD6993839.1"/>
    </source>
</evidence>
<accession>A0A811U4M3</accession>
<keyword evidence="2" id="KW-1185">Reference proteome</keyword>
<dbReference type="Proteomes" id="UP000606786">
    <property type="component" value="Unassembled WGS sequence"/>
</dbReference>
<evidence type="ECO:0000313" key="2">
    <source>
        <dbReference type="Proteomes" id="UP000606786"/>
    </source>
</evidence>